<feature type="domain" description="YcaO" evidence="1">
    <location>
        <begin position="234"/>
        <end position="573"/>
    </location>
</feature>
<dbReference type="InterPro" id="IPR003776">
    <property type="entry name" value="YcaO-like_dom"/>
</dbReference>
<dbReference type="Gene3D" id="3.30.1330.230">
    <property type="match status" value="1"/>
</dbReference>
<dbReference type="RefSeq" id="WP_256398211.1">
    <property type="nucleotide sequence ID" value="NZ_JANHJR010000001.1"/>
</dbReference>
<evidence type="ECO:0000259" key="1">
    <source>
        <dbReference type="PROSITE" id="PS51664"/>
    </source>
</evidence>
<sequence>MDVRIAGDGPAAEAVAAALADTDAEASPERVAPDGIAGADLAVVVAPTGDDALVTANETADGPWLAVELGGIGGYPVAGVDAAVTGLAPGRGCFDCLRARVGSNASEMDDGTVDRPTARLAGAVAGSEAAVAVDDGDDTTTDDLVGRIHELPHEDRRFLAVPGCCGTTDDQLRRDHADVSLDEALERAERTLDGRVGLVSDIGELESFPAPYYLATTAETSVYSDASAPGQAAGVADDWNAAFMKAVGEALERYSAAIYRNSEFEQAPPAMVGNGVSPDEVVRADDAPTVDPDAAIPWTTATDLATDERVPIPAELVHFPPPEERYTSAITTGLGLGTSGADALVAGLTEVVERDATMLAWYSTFEPLELRVDDEDYERLARRARAEDLETTALLVTQDVDVPVVAVAVHDEDGDWPRFAVGSDAALDPVDAARSALAEALQNWMELRSMGRADANQESGAIGRFADFPSAATDFLDAGGPIPASSVGPDDAPSGTAAVDALVERVTDAGLTPYASRLTPPDVETAGFEAVRVVVPGAQPLFTDDPAFGARADTVPESLGFEARLNRQHHPYP</sequence>
<proteinExistence type="predicted"/>
<evidence type="ECO:0000313" key="3">
    <source>
        <dbReference type="Proteomes" id="UP001597034"/>
    </source>
</evidence>
<gene>
    <name evidence="2" type="ORF">ACFSBL_11285</name>
</gene>
<dbReference type="PANTHER" id="PTHR37809:SF1">
    <property type="entry name" value="RIBOSOMAL PROTEIN S12 METHYLTHIOTRANSFERASE ACCESSORY FACTOR YCAO"/>
    <property type="match status" value="1"/>
</dbReference>
<dbReference type="AlphaFoldDB" id="A0ABD6DIW0"/>
<dbReference type="EMBL" id="JBHUDO010000002">
    <property type="protein sequence ID" value="MFD1646266.1"/>
    <property type="molecule type" value="Genomic_DNA"/>
</dbReference>
<protein>
    <submittedName>
        <fullName evidence="2">YcaO-like family protein</fullName>
    </submittedName>
</protein>
<dbReference type="Proteomes" id="UP001597034">
    <property type="component" value="Unassembled WGS sequence"/>
</dbReference>
<accession>A0ABD6DIW0</accession>
<keyword evidence="3" id="KW-1185">Reference proteome</keyword>
<organism evidence="2 3">
    <name type="scientific">Haloarchaeobius litoreus</name>
    <dbReference type="NCBI Taxonomy" id="755306"/>
    <lineage>
        <taxon>Archaea</taxon>
        <taxon>Methanobacteriati</taxon>
        <taxon>Methanobacteriota</taxon>
        <taxon>Stenosarchaea group</taxon>
        <taxon>Halobacteria</taxon>
        <taxon>Halobacteriales</taxon>
        <taxon>Halorubellaceae</taxon>
        <taxon>Haloarchaeobius</taxon>
    </lineage>
</organism>
<dbReference type="NCBIfam" id="TIGR03604">
    <property type="entry name" value="TOMM_cyclo_SagD"/>
    <property type="match status" value="1"/>
</dbReference>
<evidence type="ECO:0000313" key="2">
    <source>
        <dbReference type="EMBL" id="MFD1646266.1"/>
    </source>
</evidence>
<dbReference type="PANTHER" id="PTHR37809">
    <property type="entry name" value="RIBOSOMAL PROTEIN S12 METHYLTHIOTRANSFERASE ACCESSORY FACTOR YCAO"/>
    <property type="match status" value="1"/>
</dbReference>
<dbReference type="InterPro" id="IPR027624">
    <property type="entry name" value="TOMM_cyclo_SagD"/>
</dbReference>
<name>A0ABD6DIW0_9EURY</name>
<dbReference type="PROSITE" id="PS51664">
    <property type="entry name" value="YCAO"/>
    <property type="match status" value="1"/>
</dbReference>
<comment type="caution">
    <text evidence="2">The sequence shown here is derived from an EMBL/GenBank/DDBJ whole genome shotgun (WGS) entry which is preliminary data.</text>
</comment>
<dbReference type="Pfam" id="PF02624">
    <property type="entry name" value="YcaO"/>
    <property type="match status" value="1"/>
</dbReference>
<reference evidence="2 3" key="1">
    <citation type="journal article" date="2019" name="Int. J. Syst. Evol. Microbiol.">
        <title>The Global Catalogue of Microorganisms (GCM) 10K type strain sequencing project: providing services to taxonomists for standard genome sequencing and annotation.</title>
        <authorList>
            <consortium name="The Broad Institute Genomics Platform"/>
            <consortium name="The Broad Institute Genome Sequencing Center for Infectious Disease"/>
            <person name="Wu L."/>
            <person name="Ma J."/>
        </authorList>
    </citation>
    <scope>NUCLEOTIDE SEQUENCE [LARGE SCALE GENOMIC DNA]</scope>
    <source>
        <strain evidence="2 3">CGMCC 1.10390</strain>
    </source>
</reference>